<comment type="caution">
    <text evidence="2">The sequence shown here is derived from an EMBL/GenBank/DDBJ whole genome shotgun (WGS) entry which is preliminary data.</text>
</comment>
<organism evidence="2 3">
    <name type="scientific">Liparis tanakae</name>
    <name type="common">Tanaka's snailfish</name>
    <dbReference type="NCBI Taxonomy" id="230148"/>
    <lineage>
        <taxon>Eukaryota</taxon>
        <taxon>Metazoa</taxon>
        <taxon>Chordata</taxon>
        <taxon>Craniata</taxon>
        <taxon>Vertebrata</taxon>
        <taxon>Euteleostomi</taxon>
        <taxon>Actinopterygii</taxon>
        <taxon>Neopterygii</taxon>
        <taxon>Teleostei</taxon>
        <taxon>Neoteleostei</taxon>
        <taxon>Acanthomorphata</taxon>
        <taxon>Eupercaria</taxon>
        <taxon>Perciformes</taxon>
        <taxon>Cottioidei</taxon>
        <taxon>Cottales</taxon>
        <taxon>Liparidae</taxon>
        <taxon>Liparis</taxon>
    </lineage>
</organism>
<feature type="signal peptide" evidence="1">
    <location>
        <begin position="1"/>
        <end position="28"/>
    </location>
</feature>
<reference evidence="2 3" key="1">
    <citation type="submission" date="2019-03" db="EMBL/GenBank/DDBJ databases">
        <title>First draft genome of Liparis tanakae, snailfish: a comprehensive survey of snailfish specific genes.</title>
        <authorList>
            <person name="Kim W."/>
            <person name="Song I."/>
            <person name="Jeong J.-H."/>
            <person name="Kim D."/>
            <person name="Kim S."/>
            <person name="Ryu S."/>
            <person name="Song J.Y."/>
            <person name="Lee S.K."/>
        </authorList>
    </citation>
    <scope>NUCLEOTIDE SEQUENCE [LARGE SCALE GENOMIC DNA]</scope>
    <source>
        <tissue evidence="2">Muscle</tissue>
    </source>
</reference>
<evidence type="ECO:0000313" key="3">
    <source>
        <dbReference type="Proteomes" id="UP000314294"/>
    </source>
</evidence>
<accession>A0A4Z2IKM9</accession>
<name>A0A4Z2IKM9_9TELE</name>
<proteinExistence type="predicted"/>
<keyword evidence="3" id="KW-1185">Reference proteome</keyword>
<dbReference type="Proteomes" id="UP000314294">
    <property type="component" value="Unassembled WGS sequence"/>
</dbReference>
<feature type="chain" id="PRO_5021222908" evidence="1">
    <location>
        <begin position="29"/>
        <end position="126"/>
    </location>
</feature>
<sequence>MFGDSWNGSMWRVTWILFFSLLIHSTQAQGATHHQLLHRHIHLPYCYTPRTPRIRYHLLMEMLTISKPSRDMNTLEVVHRLEISFCDGTVVLHSQAICSSGHHTANVKRANGNARAARCVGDPLPR</sequence>
<dbReference type="AlphaFoldDB" id="A0A4Z2IKM9"/>
<dbReference type="EMBL" id="SRLO01000077">
    <property type="protein sequence ID" value="TNN78044.1"/>
    <property type="molecule type" value="Genomic_DNA"/>
</dbReference>
<gene>
    <name evidence="2" type="ORF">EYF80_011798</name>
</gene>
<evidence type="ECO:0000313" key="2">
    <source>
        <dbReference type="EMBL" id="TNN78044.1"/>
    </source>
</evidence>
<protein>
    <submittedName>
        <fullName evidence="2">Uncharacterized protein</fullName>
    </submittedName>
</protein>
<keyword evidence="1" id="KW-0732">Signal</keyword>
<evidence type="ECO:0000256" key="1">
    <source>
        <dbReference type="SAM" id="SignalP"/>
    </source>
</evidence>